<protein>
    <recommendedName>
        <fullName evidence="2">Glutamine amidotransferase type-2 domain-containing protein</fullName>
    </recommendedName>
</protein>
<sequence>MCELFTVKSDENIPIEWIFHYAKLLEEYGFAGFGWGMAWKCEDGQIRRYRAIEGVRNDILAPQTLKGIVSKEYLVHLRRPSLMKSMAFNNSQPYLNEDQSLAFAHNGYFKNHDQYRSFYANELAGTSDSEVGYRYYLMKLNEQKDPIISLELTHQILEGNANLIAFRKNEVTLLYAGNNDNKMYTFNLGGVRCASTSLHSQDDYLFQAIFPTATNIKQIPLFTGCELTFGQLENKSYKESSMK</sequence>
<dbReference type="PROSITE" id="PS51278">
    <property type="entry name" value="GATASE_TYPE_2"/>
    <property type="match status" value="1"/>
</dbReference>
<reference evidence="3 4" key="1">
    <citation type="journal article" date="2012" name="Front. Microbiol.">
        <title>Redundancy and modularity in membrane-associated dissimilatory nitrate reduction in Bacillus.</title>
        <authorList>
            <person name="Heylen K."/>
            <person name="Keltjens J."/>
        </authorList>
    </citation>
    <scope>NUCLEOTIDE SEQUENCE [LARGE SCALE GENOMIC DNA]</scope>
    <source>
        <strain evidence="3 4">LMG 9581</strain>
    </source>
</reference>
<proteinExistence type="predicted"/>
<dbReference type="CDD" id="cd00352">
    <property type="entry name" value="Gn_AT_II"/>
    <property type="match status" value="1"/>
</dbReference>
<name>K6CVQ7_SCHAZ</name>
<dbReference type="AlphaFoldDB" id="K6CVQ7"/>
<dbReference type="GeneID" id="89469670"/>
<gene>
    <name evidence="3" type="ORF">BAZO_14014</name>
</gene>
<accession>K6CVQ7</accession>
<dbReference type="EMBL" id="AJLR01000120">
    <property type="protein sequence ID" value="EKN64317.1"/>
    <property type="molecule type" value="Genomic_DNA"/>
</dbReference>
<comment type="caution">
    <text evidence="3">The sequence shown here is derived from an EMBL/GenBank/DDBJ whole genome shotgun (WGS) entry which is preliminary data.</text>
</comment>
<keyword evidence="1" id="KW-0315">Glutamine amidotransferase</keyword>
<evidence type="ECO:0000259" key="2">
    <source>
        <dbReference type="PROSITE" id="PS51278"/>
    </source>
</evidence>
<dbReference type="PATRIC" id="fig|1131731.3.peg.2872"/>
<dbReference type="InterPro" id="IPR026869">
    <property type="entry name" value="EgtC-like"/>
</dbReference>
<feature type="domain" description="Glutamine amidotransferase type-2" evidence="2">
    <location>
        <begin position="2"/>
        <end position="243"/>
    </location>
</feature>
<evidence type="ECO:0000313" key="4">
    <source>
        <dbReference type="Proteomes" id="UP000006315"/>
    </source>
</evidence>
<dbReference type="Gene3D" id="3.60.20.10">
    <property type="entry name" value="Glutamine Phosphoribosylpyrophosphate, subunit 1, domain 1"/>
    <property type="match status" value="1"/>
</dbReference>
<dbReference type="Proteomes" id="UP000006315">
    <property type="component" value="Unassembled WGS sequence"/>
</dbReference>
<dbReference type="STRING" id="1131731.BAZO_14014"/>
<organism evidence="3 4">
    <name type="scientific">Schinkia azotoformans LMG 9581</name>
    <dbReference type="NCBI Taxonomy" id="1131731"/>
    <lineage>
        <taxon>Bacteria</taxon>
        <taxon>Bacillati</taxon>
        <taxon>Bacillota</taxon>
        <taxon>Bacilli</taxon>
        <taxon>Bacillales</taxon>
        <taxon>Bacillaceae</taxon>
        <taxon>Calidifontibacillus/Schinkia group</taxon>
        <taxon>Schinkia</taxon>
    </lineage>
</organism>
<evidence type="ECO:0000256" key="1">
    <source>
        <dbReference type="ARBA" id="ARBA00022962"/>
    </source>
</evidence>
<dbReference type="RefSeq" id="WP_003332189.1">
    <property type="nucleotide sequence ID" value="NZ_AJLR01000120.1"/>
</dbReference>
<dbReference type="InterPro" id="IPR029055">
    <property type="entry name" value="Ntn_hydrolases_N"/>
</dbReference>
<dbReference type="Pfam" id="PF13230">
    <property type="entry name" value="GATase_4"/>
    <property type="match status" value="1"/>
</dbReference>
<dbReference type="SUPFAM" id="SSF56235">
    <property type="entry name" value="N-terminal nucleophile aminohydrolases (Ntn hydrolases)"/>
    <property type="match status" value="1"/>
</dbReference>
<evidence type="ECO:0000313" key="3">
    <source>
        <dbReference type="EMBL" id="EKN64317.1"/>
    </source>
</evidence>
<dbReference type="InterPro" id="IPR017932">
    <property type="entry name" value="GATase_2_dom"/>
</dbReference>
<keyword evidence="4" id="KW-1185">Reference proteome</keyword>